<gene>
    <name evidence="2" type="ORF">AOC03_06845</name>
</gene>
<feature type="transmembrane region" description="Helical" evidence="1">
    <location>
        <begin position="38"/>
        <end position="56"/>
    </location>
</feature>
<name>A0A0M4TVC5_9GAMM</name>
<proteinExistence type="predicted"/>
<keyword evidence="1" id="KW-1133">Transmembrane helix</keyword>
<accession>A0A0M4TVC5</accession>
<keyword evidence="1" id="KW-0472">Membrane</keyword>
<dbReference type="Proteomes" id="UP000059847">
    <property type="component" value="Chromosome"/>
</dbReference>
<feature type="transmembrane region" description="Helical" evidence="1">
    <location>
        <begin position="7"/>
        <end position="26"/>
    </location>
</feature>
<reference evidence="2 3" key="1">
    <citation type="submission" date="2015-09" db="EMBL/GenBank/DDBJ databases">
        <title>Complete genome of Psychrobacter urativorans R10.10B.</title>
        <authorList>
            <person name="See-Too W.S."/>
            <person name="Chan K.G."/>
        </authorList>
    </citation>
    <scope>NUCLEOTIDE SEQUENCE [LARGE SCALE GENOMIC DNA]</scope>
    <source>
        <strain evidence="2 3">R10.10B</strain>
    </source>
</reference>
<dbReference type="EMBL" id="CP012678">
    <property type="protein sequence ID" value="ALF59786.1"/>
    <property type="molecule type" value="Genomic_DNA"/>
</dbReference>
<sequence>MTKLQIFTLCAWVLYVPYYFIMQQWAQGMIAPIRIDLLFIYPMLALLTIAVVIQWLRKKYHQRQR</sequence>
<keyword evidence="3" id="KW-1185">Reference proteome</keyword>
<evidence type="ECO:0000313" key="2">
    <source>
        <dbReference type="EMBL" id="ALF59786.1"/>
    </source>
</evidence>
<evidence type="ECO:0000256" key="1">
    <source>
        <dbReference type="SAM" id="Phobius"/>
    </source>
</evidence>
<keyword evidence="1" id="KW-0812">Transmembrane</keyword>
<dbReference type="RefSeq" id="WP_062534484.1">
    <property type="nucleotide sequence ID" value="NZ_CP012678.1"/>
</dbReference>
<evidence type="ECO:0000313" key="3">
    <source>
        <dbReference type="Proteomes" id="UP000059847"/>
    </source>
</evidence>
<dbReference type="AlphaFoldDB" id="A0A0M4TVC5"/>
<protein>
    <submittedName>
        <fullName evidence="2">Uncharacterized protein</fullName>
    </submittedName>
</protein>
<organism evidence="2 3">
    <name type="scientific">Psychrobacter urativorans</name>
    <dbReference type="NCBI Taxonomy" id="45610"/>
    <lineage>
        <taxon>Bacteria</taxon>
        <taxon>Pseudomonadati</taxon>
        <taxon>Pseudomonadota</taxon>
        <taxon>Gammaproteobacteria</taxon>
        <taxon>Moraxellales</taxon>
        <taxon>Moraxellaceae</taxon>
        <taxon>Psychrobacter</taxon>
    </lineage>
</organism>
<dbReference type="KEGG" id="pur:AOC03_06845"/>
<dbReference type="OrthoDB" id="3035973at2"/>